<dbReference type="AlphaFoldDB" id="A0A067TQK2"/>
<accession>A0A067TQK2</accession>
<keyword evidence="1" id="KW-0732">Signal</keyword>
<evidence type="ECO:0000256" key="1">
    <source>
        <dbReference type="SAM" id="SignalP"/>
    </source>
</evidence>
<feature type="signal peptide" evidence="1">
    <location>
        <begin position="1"/>
        <end position="20"/>
    </location>
</feature>
<organism evidence="2 3">
    <name type="scientific">Galerina marginata (strain CBS 339.88)</name>
    <dbReference type="NCBI Taxonomy" id="685588"/>
    <lineage>
        <taxon>Eukaryota</taxon>
        <taxon>Fungi</taxon>
        <taxon>Dikarya</taxon>
        <taxon>Basidiomycota</taxon>
        <taxon>Agaricomycotina</taxon>
        <taxon>Agaricomycetes</taxon>
        <taxon>Agaricomycetidae</taxon>
        <taxon>Agaricales</taxon>
        <taxon>Agaricineae</taxon>
        <taxon>Strophariaceae</taxon>
        <taxon>Galerina</taxon>
    </lineage>
</organism>
<dbReference type="OrthoDB" id="2990518at2759"/>
<feature type="chain" id="PRO_5001647140" evidence="1">
    <location>
        <begin position="21"/>
        <end position="170"/>
    </location>
</feature>
<sequence>MRSVFSLLLGATTLFAITSAAPSDNPNAIGTVVKVWPNGIIESTMHADEDLGTVHKRQILDLSGATCQSTCSGAPGTGPNQNDCNVIINQLFSGGTQEVAVGTSANVLIFSFSSCTVAFFNFTGQTVLYQENDFGSVASFLAGACNAAHGFGQGKCTFDEANAFIQVLHT</sequence>
<evidence type="ECO:0000313" key="2">
    <source>
        <dbReference type="EMBL" id="KDR81263.1"/>
    </source>
</evidence>
<gene>
    <name evidence="2" type="ORF">GALMADRAFT_1358482</name>
</gene>
<dbReference type="HOGENOM" id="CLU_089848_0_0_1"/>
<protein>
    <submittedName>
        <fullName evidence="2">Uncharacterized protein</fullName>
    </submittedName>
</protein>
<dbReference type="EMBL" id="KL142371">
    <property type="protein sequence ID" value="KDR81263.1"/>
    <property type="molecule type" value="Genomic_DNA"/>
</dbReference>
<reference evidence="3" key="1">
    <citation type="journal article" date="2014" name="Proc. Natl. Acad. Sci. U.S.A.">
        <title>Extensive sampling of basidiomycete genomes demonstrates inadequacy of the white-rot/brown-rot paradigm for wood decay fungi.</title>
        <authorList>
            <person name="Riley R."/>
            <person name="Salamov A.A."/>
            <person name="Brown D.W."/>
            <person name="Nagy L.G."/>
            <person name="Floudas D."/>
            <person name="Held B.W."/>
            <person name="Levasseur A."/>
            <person name="Lombard V."/>
            <person name="Morin E."/>
            <person name="Otillar R."/>
            <person name="Lindquist E.A."/>
            <person name="Sun H."/>
            <person name="LaButti K.M."/>
            <person name="Schmutz J."/>
            <person name="Jabbour D."/>
            <person name="Luo H."/>
            <person name="Baker S.E."/>
            <person name="Pisabarro A.G."/>
            <person name="Walton J.D."/>
            <person name="Blanchette R.A."/>
            <person name="Henrissat B."/>
            <person name="Martin F."/>
            <person name="Cullen D."/>
            <person name="Hibbett D.S."/>
            <person name="Grigoriev I.V."/>
        </authorList>
    </citation>
    <scope>NUCLEOTIDE SEQUENCE [LARGE SCALE GENOMIC DNA]</scope>
    <source>
        <strain evidence="3">CBS 339.88</strain>
    </source>
</reference>
<proteinExistence type="predicted"/>
<name>A0A067TQK2_GALM3</name>
<dbReference type="Proteomes" id="UP000027222">
    <property type="component" value="Unassembled WGS sequence"/>
</dbReference>
<keyword evidence="3" id="KW-1185">Reference proteome</keyword>
<evidence type="ECO:0000313" key="3">
    <source>
        <dbReference type="Proteomes" id="UP000027222"/>
    </source>
</evidence>